<gene>
    <name evidence="8" type="ORF">SAMEA4412692_02148</name>
</gene>
<dbReference type="eggNOG" id="COG3408">
    <property type="taxonomic scope" value="Bacteria"/>
</dbReference>
<dbReference type="Pfam" id="PF05592">
    <property type="entry name" value="Bac_rhamnosid"/>
    <property type="match status" value="1"/>
</dbReference>
<evidence type="ECO:0000256" key="3">
    <source>
        <dbReference type="ARBA" id="ARBA00022801"/>
    </source>
</evidence>
<sequence>MNISSISINHLTEPLGFEYQSLHISFKVEAESFLEVQKQVVIAINDSGEPIYQSDFIPYDTNAFDLDLDLLPRTRYQVTVNLKTGDGAIISGQTFFETGKCHEAFTANWIANKDKSLANTLFRSAITIDKEVVKARLYMAALGVYETSIDGQKVGDEFLAPGFTAYDKWVQVQTYDITASLSLGKHELLISTADGWYKGKMGFEDGGKANIYGDQHRAIAEYHITYADGSGEVFVTDESWETTVGQVTASSIYYGEDLDATLDISGWGPVIVLDEDKTVLQDRLSPPLRIQERLDVQKIIKTPAGETVLDFGQNQAGILEFYNREPKGTKLTFQMGEILQEGNFYRDNLRHARAAFEYISDGEEKWVRPSFTYYGYRYVKVEGNQQPIQAEDFKAAVIYSDMAETGHIRTQNAKVNRLFDNIIWGQKSNFFDVPTDCPQRDERLGWTGDADVFSSTAVFNMNSYAFFRKWLKDVAIEQQANDGRVPHYAPAIGDTGGGAAVWGDATTVVPWTLYKTYGDASILREHFDNMKAWVDWIGNHTDKENLWIGQFQFGDWLALDGENPALPTGKTDEDFIASVYYYYSATIVANAAELIGKDTDAKGYRQLADQILAAIRAEFITKTGRMAIDTQTAYALALQFNLVPDDQLERVATDLVARLKKDDDHLKTGFVGTPFINQVLSQHGYHKLATKIFLLEDLPSWLYAVNMDATTVWERWNSVMPDGLMNPEGMNSLNHYSIGAIMDWAYRYILGLRHQENGYQKLTFAPEFDYRLNAVEGCFDSVYGPVEVSYQIEADENHRIQLRLTVPFGMTVAVNLPRSEGQAVLINNQSQTGGQFEVTAGVYDISYIPSQDYVERYTADTPAEVIMANEELVAKIDAIDPVLDFFRKDPGAIHSGLGKMSLAKLNLLLPFIKISDENLAKVEQLLTETAILSQR</sequence>
<feature type="domain" description="Alpha-L-rhamnosidase C-terminal" evidence="7">
    <location>
        <begin position="751"/>
        <end position="823"/>
    </location>
</feature>
<keyword evidence="9" id="KW-1185">Reference proteome</keyword>
<evidence type="ECO:0000259" key="5">
    <source>
        <dbReference type="Pfam" id="PF08531"/>
    </source>
</evidence>
<dbReference type="KEGG" id="smen:SAMEA4412692_2148"/>
<dbReference type="Pfam" id="PF08531">
    <property type="entry name" value="Bac_rhamnosid_N"/>
    <property type="match status" value="1"/>
</dbReference>
<dbReference type="PANTHER" id="PTHR33307:SF6">
    <property type="entry name" value="ALPHA-RHAMNOSIDASE (EUROFUNG)-RELATED"/>
    <property type="match status" value="1"/>
</dbReference>
<evidence type="ECO:0000256" key="2">
    <source>
        <dbReference type="ARBA" id="ARBA00012652"/>
    </source>
</evidence>
<accession>A0A239T037</accession>
<dbReference type="InterPro" id="IPR013737">
    <property type="entry name" value="Bac_rhamnosid_N"/>
</dbReference>
<dbReference type="InterPro" id="IPR035396">
    <property type="entry name" value="Bac_rhamnosid6H"/>
</dbReference>
<dbReference type="InterPro" id="IPR012341">
    <property type="entry name" value="6hp_glycosidase-like_sf"/>
</dbReference>
<dbReference type="AlphaFoldDB" id="A0A239T037"/>
<feature type="domain" description="Alpha-L-rhamnosidase concanavalin-like" evidence="4">
    <location>
        <begin position="301"/>
        <end position="399"/>
    </location>
</feature>
<dbReference type="RefSeq" id="WP_018374124.1">
    <property type="nucleotide sequence ID" value="NZ_LT906439.1"/>
</dbReference>
<dbReference type="Gene3D" id="1.50.10.10">
    <property type="match status" value="1"/>
</dbReference>
<evidence type="ECO:0000259" key="4">
    <source>
        <dbReference type="Pfam" id="PF05592"/>
    </source>
</evidence>
<dbReference type="OrthoDB" id="9761045at2"/>
<dbReference type="Proteomes" id="UP000215185">
    <property type="component" value="Chromosome 1"/>
</dbReference>
<keyword evidence="3" id="KW-0378">Hydrolase</keyword>
<dbReference type="STRING" id="1123308.GCA_000380085_01592"/>
<protein>
    <recommendedName>
        <fullName evidence="2">alpha-L-rhamnosidase</fullName>
        <ecNumber evidence="2">3.2.1.40</ecNumber>
    </recommendedName>
</protein>
<dbReference type="SUPFAM" id="SSF48208">
    <property type="entry name" value="Six-hairpin glycosidases"/>
    <property type="match status" value="1"/>
</dbReference>
<feature type="domain" description="Bacterial alpha-L-rhamnosidase N-terminal" evidence="5">
    <location>
        <begin position="130"/>
        <end position="289"/>
    </location>
</feature>
<proteinExistence type="predicted"/>
<dbReference type="Pfam" id="PF17390">
    <property type="entry name" value="Bac_rhamnosid_C"/>
    <property type="match status" value="1"/>
</dbReference>
<dbReference type="InterPro" id="IPR016007">
    <property type="entry name" value="Alpha_rhamnosid"/>
</dbReference>
<organism evidence="8 9">
    <name type="scientific">Streptococcus merionis</name>
    <dbReference type="NCBI Taxonomy" id="400065"/>
    <lineage>
        <taxon>Bacteria</taxon>
        <taxon>Bacillati</taxon>
        <taxon>Bacillota</taxon>
        <taxon>Bacilli</taxon>
        <taxon>Lactobacillales</taxon>
        <taxon>Streptococcaceae</taxon>
        <taxon>Streptococcus</taxon>
    </lineage>
</organism>
<evidence type="ECO:0000259" key="6">
    <source>
        <dbReference type="Pfam" id="PF17389"/>
    </source>
</evidence>
<feature type="domain" description="Alpha-L-rhamnosidase six-hairpin glycosidase" evidence="6">
    <location>
        <begin position="404"/>
        <end position="749"/>
    </location>
</feature>
<dbReference type="InterPro" id="IPR035398">
    <property type="entry name" value="Bac_rhamnosid_C"/>
</dbReference>
<dbReference type="EC" id="3.2.1.40" evidence="2"/>
<evidence type="ECO:0000259" key="7">
    <source>
        <dbReference type="Pfam" id="PF17390"/>
    </source>
</evidence>
<dbReference type="PANTHER" id="PTHR33307">
    <property type="entry name" value="ALPHA-RHAMNOSIDASE (EUROFUNG)"/>
    <property type="match status" value="1"/>
</dbReference>
<dbReference type="InterPro" id="IPR008902">
    <property type="entry name" value="Rhamnosid_concanavalin"/>
</dbReference>
<dbReference type="GO" id="GO:0030596">
    <property type="term" value="F:alpha-L-rhamnosidase activity"/>
    <property type="evidence" value="ECO:0007669"/>
    <property type="project" value="UniProtKB-EC"/>
</dbReference>
<dbReference type="Pfam" id="PF17389">
    <property type="entry name" value="Bac_rhamnosid6H"/>
    <property type="match status" value="1"/>
</dbReference>
<name>A0A239T037_9STRE</name>
<dbReference type="Gene3D" id="2.60.120.260">
    <property type="entry name" value="Galactose-binding domain-like"/>
    <property type="match status" value="2"/>
</dbReference>
<reference evidence="8 9" key="1">
    <citation type="submission" date="2017-06" db="EMBL/GenBank/DDBJ databases">
        <authorList>
            <consortium name="Pathogen Informatics"/>
        </authorList>
    </citation>
    <scope>NUCLEOTIDE SEQUENCE [LARGE SCALE GENOMIC DNA]</scope>
    <source>
        <strain evidence="8 9">NCTC13788</strain>
    </source>
</reference>
<dbReference type="GO" id="GO:0005975">
    <property type="term" value="P:carbohydrate metabolic process"/>
    <property type="evidence" value="ECO:0007669"/>
    <property type="project" value="InterPro"/>
</dbReference>
<evidence type="ECO:0000256" key="1">
    <source>
        <dbReference type="ARBA" id="ARBA00001445"/>
    </source>
</evidence>
<evidence type="ECO:0000313" key="8">
    <source>
        <dbReference type="EMBL" id="SNU91091.1"/>
    </source>
</evidence>
<dbReference type="InterPro" id="IPR008928">
    <property type="entry name" value="6-hairpin_glycosidase_sf"/>
</dbReference>
<dbReference type="EMBL" id="LT906439">
    <property type="protein sequence ID" value="SNU91091.1"/>
    <property type="molecule type" value="Genomic_DNA"/>
</dbReference>
<dbReference type="PIRSF" id="PIRSF010631">
    <property type="entry name" value="A-rhamnsds"/>
    <property type="match status" value="1"/>
</dbReference>
<comment type="catalytic activity">
    <reaction evidence="1">
        <text>Hydrolysis of terminal non-reducing alpha-L-rhamnose residues in alpha-L-rhamnosides.</text>
        <dbReference type="EC" id="3.2.1.40"/>
    </reaction>
</comment>
<evidence type="ECO:0000313" key="9">
    <source>
        <dbReference type="Proteomes" id="UP000215185"/>
    </source>
</evidence>
<dbReference type="Gene3D" id="2.60.420.10">
    <property type="entry name" value="Maltose phosphorylase, domain 3"/>
    <property type="match status" value="1"/>
</dbReference>